<accession>A0A3D9BIN6</accession>
<keyword evidence="6" id="KW-1185">Reference proteome</keyword>
<evidence type="ECO:0000313" key="5">
    <source>
        <dbReference type="EMBL" id="REC53403.1"/>
    </source>
</evidence>
<evidence type="ECO:0000259" key="3">
    <source>
        <dbReference type="PROSITE" id="PS51192"/>
    </source>
</evidence>
<dbReference type="GO" id="GO:0005524">
    <property type="term" value="F:ATP binding"/>
    <property type="evidence" value="ECO:0007669"/>
    <property type="project" value="InterPro"/>
</dbReference>
<dbReference type="Pfam" id="PF04851">
    <property type="entry name" value="ResIII"/>
    <property type="match status" value="1"/>
</dbReference>
<evidence type="ECO:0000256" key="2">
    <source>
        <dbReference type="SAM" id="MobiDB-lite"/>
    </source>
</evidence>
<dbReference type="PANTHER" id="PTHR45766:SF6">
    <property type="entry name" value="SWI_SNF-RELATED MATRIX-ASSOCIATED ACTIN-DEPENDENT REGULATOR OF CHROMATIN SUBFAMILY A-LIKE PROTEIN 1"/>
    <property type="match status" value="1"/>
</dbReference>
<feature type="domain" description="Helicase C-terminal" evidence="4">
    <location>
        <begin position="812"/>
        <end position="965"/>
    </location>
</feature>
<dbReference type="PROSITE" id="PS51194">
    <property type="entry name" value="HELICASE_CTER"/>
    <property type="match status" value="1"/>
</dbReference>
<dbReference type="AlphaFoldDB" id="A0A3D9BIN6"/>
<dbReference type="InterPro" id="IPR006935">
    <property type="entry name" value="Helicase/UvrB_N"/>
</dbReference>
<comment type="caution">
    <text evidence="5">The sequence shown here is derived from an EMBL/GenBank/DDBJ whole genome shotgun (WGS) entry which is preliminary data.</text>
</comment>
<dbReference type="EMBL" id="QNVS01000046">
    <property type="protein sequence ID" value="REC53403.1"/>
    <property type="molecule type" value="Genomic_DNA"/>
</dbReference>
<evidence type="ECO:0000256" key="1">
    <source>
        <dbReference type="ARBA" id="ARBA00022801"/>
    </source>
</evidence>
<dbReference type="GO" id="GO:0031297">
    <property type="term" value="P:replication fork processing"/>
    <property type="evidence" value="ECO:0007669"/>
    <property type="project" value="TreeGrafter"/>
</dbReference>
<dbReference type="PANTHER" id="PTHR45766">
    <property type="entry name" value="DNA ANNEALING HELICASE AND ENDONUCLEASE ZRANB3 FAMILY MEMBER"/>
    <property type="match status" value="1"/>
</dbReference>
<dbReference type="Pfam" id="PF00271">
    <property type="entry name" value="Helicase_C"/>
    <property type="match status" value="1"/>
</dbReference>
<evidence type="ECO:0000313" key="6">
    <source>
        <dbReference type="Proteomes" id="UP000256512"/>
    </source>
</evidence>
<dbReference type="InterPro" id="IPR014001">
    <property type="entry name" value="Helicase_ATP-bd"/>
</dbReference>
<dbReference type="SMART" id="SM00490">
    <property type="entry name" value="HELICc"/>
    <property type="match status" value="1"/>
</dbReference>
<keyword evidence="1" id="KW-0378">Hydrolase</keyword>
<protein>
    <recommendedName>
        <fullName evidence="7">Helicase</fullName>
    </recommendedName>
</protein>
<dbReference type="GO" id="GO:0003677">
    <property type="term" value="F:DNA binding"/>
    <property type="evidence" value="ECO:0007669"/>
    <property type="project" value="InterPro"/>
</dbReference>
<proteinExistence type="predicted"/>
<dbReference type="Proteomes" id="UP000256512">
    <property type="component" value="Unassembled WGS sequence"/>
</dbReference>
<dbReference type="GO" id="GO:0006281">
    <property type="term" value="P:DNA repair"/>
    <property type="evidence" value="ECO:0007669"/>
    <property type="project" value="TreeGrafter"/>
</dbReference>
<dbReference type="Gene3D" id="3.40.50.300">
    <property type="entry name" value="P-loop containing nucleotide triphosphate hydrolases"/>
    <property type="match status" value="2"/>
</dbReference>
<dbReference type="PROSITE" id="PS51192">
    <property type="entry name" value="HELICASE_ATP_BIND_1"/>
    <property type="match status" value="1"/>
</dbReference>
<dbReference type="InterPro" id="IPR027417">
    <property type="entry name" value="P-loop_NTPase"/>
</dbReference>
<reference evidence="5 6" key="1">
    <citation type="journal article" date="2006" name="Int. J. Syst. Evol. Microbiol.">
        <title>Chryseobacterium piscium sp. nov., isolated from fish of the South Atlantic Ocean off South Africa.</title>
        <authorList>
            <person name="de Beer H."/>
            <person name="Hugo C.J."/>
            <person name="Jooste P.J."/>
            <person name="Vancanneyt M."/>
            <person name="Coenye T."/>
            <person name="Vandamme P."/>
        </authorList>
    </citation>
    <scope>NUCLEOTIDE SEQUENCE [LARGE SCALE GENOMIC DNA]</scope>
    <source>
        <strain evidence="5 6">CCUG 51923</strain>
    </source>
</reference>
<feature type="domain" description="Helicase ATP-binding" evidence="3">
    <location>
        <begin position="38"/>
        <end position="292"/>
    </location>
</feature>
<evidence type="ECO:0000259" key="4">
    <source>
        <dbReference type="PROSITE" id="PS51194"/>
    </source>
</evidence>
<name>A0A3D9BIN6_9FLAO</name>
<dbReference type="InterPro" id="IPR001650">
    <property type="entry name" value="Helicase_C-like"/>
</dbReference>
<dbReference type="GO" id="GO:0016787">
    <property type="term" value="F:hydrolase activity"/>
    <property type="evidence" value="ECO:0007669"/>
    <property type="project" value="UniProtKB-KW"/>
</dbReference>
<gene>
    <name evidence="5" type="ORF">DRF62_13945</name>
</gene>
<evidence type="ECO:0008006" key="7">
    <source>
        <dbReference type="Google" id="ProtNLM"/>
    </source>
</evidence>
<sequence length="1014" mass="119171">MNNIETDIESILNLRTNESIGKELADRQLAVITKGYQFLNNPDNNVLYIADEVGLGKTYIAAGIVLLFRHFSKNKNSHKDLIIVPKKNLQDKWKKELGNFVSKNYLLENSNIKESYTFEYCIKDRIKAINIEDPITIFRMTSFSSLVVASNGRRNLQEYFIQEVFNNDLFAKDILNKAYDHDYFLASNLRKLRNLIAYLMNALSPEINCLIVDESHNYKYGPGDEIREESIRNEITSRFLGATKDKQIFDDFPELKKQVKFPLAKKIICLSATPKDRNLYEIKNQISCFTKKHILNNAKTNVEIEALIKKFLIRGNLEYILKEDTVSRNQCREEHRKGNVKKVEEAEHLTMDDTFESVFWQLIQYKSIKHLNQKNNASFEIGMLAGFETYNVDLDRKKETLNQNENGVEHSEDNTKEYEQTESRKIKDSQDLNIVRNIINSYNETFKQFPPHPKQTKLENEIITQLNQQDKSLIFVRRIASSLELEKRILAKYEIEIVIEKQLKKAQKIFKENKEVIDNIIDLYNTRTIKVRLNEILIILLSKKEIKAAILHQDFIDANNYIERGLALLEFAYHDKNNVTFKKLIDYKIINKLKNISSELKSNSILAVNNSFQEFVTQNTQESEDIEENEHSGYFFLDYFKKNNPGFPYRTKMYRENWFDLNTIILNNHFNFIDYDIEDLNLNFLAKITPEIRKSQSFKKESETVYDYFSKKGILNESFTKINNETKIGEHKNTTFLTRFLIEHCNVEFRDWINKRLNSQIETFLLDLKVLSVILKNIFRNGSGLLAGFLADSQNEEFEEILFKLIITEDAPFNFVLEEIKTIINEFDLIVSSNFDKKDEKRIESVLRNLVPVIGTSGQDKRNRGIIASQFRMPGMPYVLVTTDIFREGEDLHTFCQNIYHYGIAWNPSDMEQRTGRIDRINSLSYRRLNKSQELDFQNKIQVFYPYLKHSVEVNQVVQLFLNLNKFIETFNKINTDNYYESKVDVYKEVGTNEIPQPMKDRLHSIYDVKEFIV</sequence>
<dbReference type="SMART" id="SM00487">
    <property type="entry name" value="DEXDc"/>
    <property type="match status" value="1"/>
</dbReference>
<feature type="region of interest" description="Disordered" evidence="2">
    <location>
        <begin position="402"/>
        <end position="423"/>
    </location>
</feature>
<dbReference type="RefSeq" id="WP_115950860.1">
    <property type="nucleotide sequence ID" value="NZ_QNVS01000046.1"/>
</dbReference>
<organism evidence="5 6">
    <name type="scientific">Chryseobacterium piscium</name>
    <dbReference type="NCBI Taxonomy" id="333702"/>
    <lineage>
        <taxon>Bacteria</taxon>
        <taxon>Pseudomonadati</taxon>
        <taxon>Bacteroidota</taxon>
        <taxon>Flavobacteriia</taxon>
        <taxon>Flavobacteriales</taxon>
        <taxon>Weeksellaceae</taxon>
        <taxon>Chryseobacterium group</taxon>
        <taxon>Chryseobacterium</taxon>
    </lineage>
</organism>
<feature type="compositionally biased region" description="Basic and acidic residues" evidence="2">
    <location>
        <begin position="407"/>
        <end position="423"/>
    </location>
</feature>
<dbReference type="SUPFAM" id="SSF52540">
    <property type="entry name" value="P-loop containing nucleoside triphosphate hydrolases"/>
    <property type="match status" value="2"/>
</dbReference>